<name>A0A820MBZ4_9BILA</name>
<feature type="non-terminal residue" evidence="1">
    <location>
        <position position="1"/>
    </location>
</feature>
<dbReference type="Proteomes" id="UP000663874">
    <property type="component" value="Unassembled WGS sequence"/>
</dbReference>
<sequence>LEISGAYLMFNENLVQFIFKIIHRFGQLVYLTLNKDDLYKSKDDKKILFKRRLIEIDNGRLFRSNDIQIVFPQLDKLCIWI</sequence>
<reference evidence="1" key="1">
    <citation type="submission" date="2021-02" db="EMBL/GenBank/DDBJ databases">
        <authorList>
            <person name="Nowell W R."/>
        </authorList>
    </citation>
    <scope>NUCLEOTIDE SEQUENCE</scope>
</reference>
<proteinExistence type="predicted"/>
<dbReference type="AlphaFoldDB" id="A0A820MBZ4"/>
<accession>A0A820MBZ4</accession>
<dbReference type="EMBL" id="CAJOBE010055230">
    <property type="protein sequence ID" value="CAF4370042.1"/>
    <property type="molecule type" value="Genomic_DNA"/>
</dbReference>
<comment type="caution">
    <text evidence="1">The sequence shown here is derived from an EMBL/GenBank/DDBJ whole genome shotgun (WGS) entry which is preliminary data.</text>
</comment>
<organism evidence="1 2">
    <name type="scientific">Rotaria sordida</name>
    <dbReference type="NCBI Taxonomy" id="392033"/>
    <lineage>
        <taxon>Eukaryota</taxon>
        <taxon>Metazoa</taxon>
        <taxon>Spiralia</taxon>
        <taxon>Gnathifera</taxon>
        <taxon>Rotifera</taxon>
        <taxon>Eurotatoria</taxon>
        <taxon>Bdelloidea</taxon>
        <taxon>Philodinida</taxon>
        <taxon>Philodinidae</taxon>
        <taxon>Rotaria</taxon>
    </lineage>
</organism>
<gene>
    <name evidence="1" type="ORF">FNK824_LOCUS42965</name>
</gene>
<evidence type="ECO:0000313" key="2">
    <source>
        <dbReference type="Proteomes" id="UP000663874"/>
    </source>
</evidence>
<evidence type="ECO:0000313" key="1">
    <source>
        <dbReference type="EMBL" id="CAF4370042.1"/>
    </source>
</evidence>
<protein>
    <submittedName>
        <fullName evidence="1">Uncharacterized protein</fullName>
    </submittedName>
</protein>